<dbReference type="SMART" id="SM00387">
    <property type="entry name" value="HATPase_c"/>
    <property type="match status" value="1"/>
</dbReference>
<feature type="domain" description="Histidine kinase" evidence="17">
    <location>
        <begin position="381"/>
        <end position="597"/>
    </location>
</feature>
<evidence type="ECO:0000259" key="20">
    <source>
        <dbReference type="PROSITE" id="PS50894"/>
    </source>
</evidence>
<dbReference type="InterPro" id="IPR003594">
    <property type="entry name" value="HATPase_dom"/>
</dbReference>
<dbReference type="InterPro" id="IPR036641">
    <property type="entry name" value="HPT_dom_sf"/>
</dbReference>
<evidence type="ECO:0000256" key="6">
    <source>
        <dbReference type="ARBA" id="ARBA00022679"/>
    </source>
</evidence>
<dbReference type="Pfam" id="PF02518">
    <property type="entry name" value="HATPase_c"/>
    <property type="match status" value="1"/>
</dbReference>
<feature type="modified residue" description="4-aspartylphosphate" evidence="15">
    <location>
        <position position="664"/>
    </location>
</feature>
<dbReference type="Proteomes" id="UP001597295">
    <property type="component" value="Unassembled WGS sequence"/>
</dbReference>
<evidence type="ECO:0000256" key="13">
    <source>
        <dbReference type="ARBA" id="ARBA00023136"/>
    </source>
</evidence>
<keyword evidence="9" id="KW-0418">Kinase</keyword>
<evidence type="ECO:0000259" key="19">
    <source>
        <dbReference type="PROSITE" id="PS50885"/>
    </source>
</evidence>
<dbReference type="CDD" id="cd16922">
    <property type="entry name" value="HATPase_EvgS-ArcB-TorS-like"/>
    <property type="match status" value="1"/>
</dbReference>
<dbReference type="InterPro" id="IPR008207">
    <property type="entry name" value="Sig_transdc_His_kin_Hpt_dom"/>
</dbReference>
<dbReference type="Pfam" id="PF01627">
    <property type="entry name" value="Hpt"/>
    <property type="match status" value="1"/>
</dbReference>
<name>A0ABW5DJY8_9PROT</name>
<dbReference type="Gene3D" id="3.40.50.2300">
    <property type="match status" value="1"/>
</dbReference>
<dbReference type="InterPro" id="IPR004358">
    <property type="entry name" value="Sig_transdc_His_kin-like_C"/>
</dbReference>
<evidence type="ECO:0000256" key="16">
    <source>
        <dbReference type="SAM" id="Phobius"/>
    </source>
</evidence>
<keyword evidence="6" id="KW-0808">Transferase</keyword>
<evidence type="ECO:0000259" key="17">
    <source>
        <dbReference type="PROSITE" id="PS50109"/>
    </source>
</evidence>
<comment type="caution">
    <text evidence="21">The sequence shown here is derived from an EMBL/GenBank/DDBJ whole genome shotgun (WGS) entry which is preliminary data.</text>
</comment>
<evidence type="ECO:0000313" key="22">
    <source>
        <dbReference type="Proteomes" id="UP001597295"/>
    </source>
</evidence>
<dbReference type="PROSITE" id="PS50110">
    <property type="entry name" value="RESPONSE_REGULATORY"/>
    <property type="match status" value="1"/>
</dbReference>
<dbReference type="PANTHER" id="PTHR45339:SF1">
    <property type="entry name" value="HYBRID SIGNAL TRANSDUCTION HISTIDINE KINASE J"/>
    <property type="match status" value="1"/>
</dbReference>
<dbReference type="SMART" id="SM00304">
    <property type="entry name" value="HAMP"/>
    <property type="match status" value="1"/>
</dbReference>
<dbReference type="Pfam" id="PF14827">
    <property type="entry name" value="dCache_3"/>
    <property type="match status" value="1"/>
</dbReference>
<accession>A0ABW5DJY8</accession>
<proteinExistence type="predicted"/>
<dbReference type="SUPFAM" id="SSF52172">
    <property type="entry name" value="CheY-like"/>
    <property type="match status" value="1"/>
</dbReference>
<dbReference type="InterPro" id="IPR003660">
    <property type="entry name" value="HAMP_dom"/>
</dbReference>
<feature type="transmembrane region" description="Helical" evidence="16">
    <location>
        <begin position="274"/>
        <end position="294"/>
    </location>
</feature>
<dbReference type="Gene3D" id="1.10.287.130">
    <property type="match status" value="1"/>
</dbReference>
<evidence type="ECO:0000256" key="7">
    <source>
        <dbReference type="ARBA" id="ARBA00022692"/>
    </source>
</evidence>
<dbReference type="SUPFAM" id="SSF47226">
    <property type="entry name" value="Histidine-containing phosphotransfer domain, HPT domain"/>
    <property type="match status" value="1"/>
</dbReference>
<evidence type="ECO:0000256" key="11">
    <source>
        <dbReference type="ARBA" id="ARBA00022989"/>
    </source>
</evidence>
<keyword evidence="13 16" id="KW-0472">Membrane</keyword>
<dbReference type="EC" id="2.7.13.3" evidence="3"/>
<feature type="domain" description="HPt" evidence="20">
    <location>
        <begin position="764"/>
        <end position="859"/>
    </location>
</feature>
<evidence type="ECO:0000256" key="15">
    <source>
        <dbReference type="PROSITE-ProRule" id="PRU00169"/>
    </source>
</evidence>
<dbReference type="CDD" id="cd06225">
    <property type="entry name" value="HAMP"/>
    <property type="match status" value="1"/>
</dbReference>
<dbReference type="SUPFAM" id="SSF158472">
    <property type="entry name" value="HAMP domain-like"/>
    <property type="match status" value="1"/>
</dbReference>
<feature type="modified residue" description="Phosphohistidine" evidence="14">
    <location>
        <position position="803"/>
    </location>
</feature>
<dbReference type="PROSITE" id="PS50885">
    <property type="entry name" value="HAMP"/>
    <property type="match status" value="1"/>
</dbReference>
<keyword evidence="5 15" id="KW-0597">Phosphoprotein</keyword>
<dbReference type="SUPFAM" id="SSF55874">
    <property type="entry name" value="ATPase domain of HSP90 chaperone/DNA topoisomerase II/histidine kinase"/>
    <property type="match status" value="1"/>
</dbReference>
<dbReference type="PROSITE" id="PS50894">
    <property type="entry name" value="HPT"/>
    <property type="match status" value="1"/>
</dbReference>
<keyword evidence="12" id="KW-0902">Two-component regulatory system</keyword>
<keyword evidence="10 21" id="KW-0067">ATP-binding</keyword>
<keyword evidence="22" id="KW-1185">Reference proteome</keyword>
<evidence type="ECO:0000256" key="3">
    <source>
        <dbReference type="ARBA" id="ARBA00012438"/>
    </source>
</evidence>
<dbReference type="Gene3D" id="1.20.120.160">
    <property type="entry name" value="HPT domain"/>
    <property type="match status" value="1"/>
</dbReference>
<dbReference type="PROSITE" id="PS50109">
    <property type="entry name" value="HIS_KIN"/>
    <property type="match status" value="1"/>
</dbReference>
<dbReference type="InterPro" id="IPR003661">
    <property type="entry name" value="HisK_dim/P_dom"/>
</dbReference>
<protein>
    <recommendedName>
        <fullName evidence="3">histidine kinase</fullName>
        <ecNumber evidence="3">2.7.13.3</ecNumber>
    </recommendedName>
</protein>
<evidence type="ECO:0000256" key="12">
    <source>
        <dbReference type="ARBA" id="ARBA00023012"/>
    </source>
</evidence>
<evidence type="ECO:0000256" key="4">
    <source>
        <dbReference type="ARBA" id="ARBA00022475"/>
    </source>
</evidence>
<keyword evidence="4" id="KW-1003">Cell membrane</keyword>
<evidence type="ECO:0000256" key="9">
    <source>
        <dbReference type="ARBA" id="ARBA00022777"/>
    </source>
</evidence>
<evidence type="ECO:0000256" key="14">
    <source>
        <dbReference type="PROSITE-ProRule" id="PRU00110"/>
    </source>
</evidence>
<evidence type="ECO:0000256" key="10">
    <source>
        <dbReference type="ARBA" id="ARBA00022840"/>
    </source>
</evidence>
<dbReference type="EMBL" id="JBHUIP010000001">
    <property type="protein sequence ID" value="MFD2261398.1"/>
    <property type="molecule type" value="Genomic_DNA"/>
</dbReference>
<dbReference type="InterPro" id="IPR011006">
    <property type="entry name" value="CheY-like_superfamily"/>
</dbReference>
<dbReference type="PANTHER" id="PTHR45339">
    <property type="entry name" value="HYBRID SIGNAL TRANSDUCTION HISTIDINE KINASE J"/>
    <property type="match status" value="1"/>
</dbReference>
<dbReference type="Gene3D" id="6.10.340.10">
    <property type="match status" value="1"/>
</dbReference>
<dbReference type="CDD" id="cd17546">
    <property type="entry name" value="REC_hyHK_CKI1_RcsC-like"/>
    <property type="match status" value="1"/>
</dbReference>
<dbReference type="InterPro" id="IPR036890">
    <property type="entry name" value="HATPase_C_sf"/>
</dbReference>
<dbReference type="SUPFAM" id="SSF47384">
    <property type="entry name" value="Homodimeric domain of signal transducing histidine kinase"/>
    <property type="match status" value="1"/>
</dbReference>
<evidence type="ECO:0000256" key="5">
    <source>
        <dbReference type="ARBA" id="ARBA00022553"/>
    </source>
</evidence>
<sequence length="864" mass="91835">MVSSLKSLRLKLPLAGEIAAGNMLLGLLPLMLFVWGYFSTVERNLVDEIRSSLAAVADQKAARIEGFARDRVAEIALLSTLPTVAAALTETDTPETAATLRRHAEAFRAHELILLDPSGKPLFTTGSSLSLQSGPLLAAVDRARTLLEAEVADFAQGDGRVTASVAPVLREGALIGVVALTLDRSAIRDIVTDPTGLGRTGATLIVPADAWNADLPLADIAARTLRGDRGVGEAIDAGGEEVLAAWRYLPSFRWAMVVRTDVRESLAAVQRLRIAGWVVISGSLLLTIIASVFVGRGIAAPLKDLAEATHDLTHGRFTPIEGHQGSREIDDLAGGFNEMATRIADYQTGLKRMVDERTAELSTAKEQAEAATRAKTEFLAVMSHEMRTPMNGVLGMVELLDSCGMDAEARRHVRTIRQSGETLATLLNDILDIAAIEAGRITLQDQAFQPCELASDLVALMRNPAEAKGLVLDLTLDPTIPEHVRGDPARLRQVLLNLIGNAIKFTTAGRVVLEIAAQGDALTFTVSDTGMGIPAEALPRLTEPFYQVDSALSRRFGGSGLGLAIVARLVSAMEGTLAVRSQPGQGSSFSVTLQLPATEAPVDDTAPTLPTTPLRILIVEDEMVNRDVIAGLLRRDGHRVSLAEDGTAALDLFTPGSFDIALVDLHLPGVDGLAVARRLIETAAEAGERLPVLAVTANLMPDDQAACRAAGMMGLIAKPIDPQRLSRALSLAMQGRELWENMVAPATLTAFDRNLPDDLFAALGTEETARLLDALPDILRRHLAAIKRAAIAGDIKGSADAAHRLAGAAGSYGLAGLRDAARIFETMPNDPEMLATLDQALAPGLAALWHWRETVLDDKAPSGL</sequence>
<dbReference type="PRINTS" id="PR00344">
    <property type="entry name" value="BCTRLSENSOR"/>
</dbReference>
<dbReference type="InterPro" id="IPR029150">
    <property type="entry name" value="dCache_3"/>
</dbReference>
<dbReference type="SMART" id="SM00448">
    <property type="entry name" value="REC"/>
    <property type="match status" value="1"/>
</dbReference>
<organism evidence="21 22">
    <name type="scientific">Lacibacterium aquatile</name>
    <dbReference type="NCBI Taxonomy" id="1168082"/>
    <lineage>
        <taxon>Bacteria</taxon>
        <taxon>Pseudomonadati</taxon>
        <taxon>Pseudomonadota</taxon>
        <taxon>Alphaproteobacteria</taxon>
        <taxon>Rhodospirillales</taxon>
        <taxon>Rhodospirillaceae</taxon>
    </lineage>
</organism>
<feature type="transmembrane region" description="Helical" evidence="16">
    <location>
        <begin position="12"/>
        <end position="38"/>
    </location>
</feature>
<evidence type="ECO:0000256" key="8">
    <source>
        <dbReference type="ARBA" id="ARBA00022741"/>
    </source>
</evidence>
<evidence type="ECO:0000256" key="2">
    <source>
        <dbReference type="ARBA" id="ARBA00004651"/>
    </source>
</evidence>
<keyword evidence="7 16" id="KW-0812">Transmembrane</keyword>
<evidence type="ECO:0000259" key="18">
    <source>
        <dbReference type="PROSITE" id="PS50110"/>
    </source>
</evidence>
<dbReference type="InterPro" id="IPR036097">
    <property type="entry name" value="HisK_dim/P_sf"/>
</dbReference>
<dbReference type="SMART" id="SM00388">
    <property type="entry name" value="HisKA"/>
    <property type="match status" value="1"/>
</dbReference>
<comment type="subcellular location">
    <subcellularLocation>
        <location evidence="2">Cell membrane</location>
        <topology evidence="2">Multi-pass membrane protein</topology>
    </subcellularLocation>
</comment>
<feature type="domain" description="HAMP" evidence="19">
    <location>
        <begin position="296"/>
        <end position="348"/>
    </location>
</feature>
<dbReference type="CDD" id="cd00082">
    <property type="entry name" value="HisKA"/>
    <property type="match status" value="1"/>
</dbReference>
<dbReference type="CDD" id="cd18774">
    <property type="entry name" value="PDC2_HK_sensor"/>
    <property type="match status" value="1"/>
</dbReference>
<dbReference type="GO" id="GO:0005524">
    <property type="term" value="F:ATP binding"/>
    <property type="evidence" value="ECO:0007669"/>
    <property type="project" value="UniProtKB-KW"/>
</dbReference>
<keyword evidence="11 16" id="KW-1133">Transmembrane helix</keyword>
<dbReference type="InterPro" id="IPR001789">
    <property type="entry name" value="Sig_transdc_resp-reg_receiver"/>
</dbReference>
<dbReference type="RefSeq" id="WP_379874099.1">
    <property type="nucleotide sequence ID" value="NZ_JBHUIP010000001.1"/>
</dbReference>
<gene>
    <name evidence="21" type="ORF">ACFSM5_00765</name>
</gene>
<dbReference type="InterPro" id="IPR005467">
    <property type="entry name" value="His_kinase_dom"/>
</dbReference>
<evidence type="ECO:0000313" key="21">
    <source>
        <dbReference type="EMBL" id="MFD2261398.1"/>
    </source>
</evidence>
<dbReference type="Gene3D" id="3.30.565.10">
    <property type="entry name" value="Histidine kinase-like ATPase, C-terminal domain"/>
    <property type="match status" value="1"/>
</dbReference>
<keyword evidence="8" id="KW-0547">Nucleotide-binding</keyword>
<dbReference type="Pfam" id="PF00512">
    <property type="entry name" value="HisKA"/>
    <property type="match status" value="1"/>
</dbReference>
<dbReference type="Pfam" id="PF00672">
    <property type="entry name" value="HAMP"/>
    <property type="match status" value="1"/>
</dbReference>
<comment type="catalytic activity">
    <reaction evidence="1">
        <text>ATP + protein L-histidine = ADP + protein N-phospho-L-histidine.</text>
        <dbReference type="EC" id="2.7.13.3"/>
    </reaction>
</comment>
<dbReference type="Pfam" id="PF00072">
    <property type="entry name" value="Response_reg"/>
    <property type="match status" value="1"/>
</dbReference>
<reference evidence="22" key="1">
    <citation type="journal article" date="2019" name="Int. J. Syst. Evol. Microbiol.">
        <title>The Global Catalogue of Microorganisms (GCM) 10K type strain sequencing project: providing services to taxonomists for standard genome sequencing and annotation.</title>
        <authorList>
            <consortium name="The Broad Institute Genomics Platform"/>
            <consortium name="The Broad Institute Genome Sequencing Center for Infectious Disease"/>
            <person name="Wu L."/>
            <person name="Ma J."/>
        </authorList>
    </citation>
    <scope>NUCLEOTIDE SEQUENCE [LARGE SCALE GENOMIC DNA]</scope>
    <source>
        <strain evidence="22">CGMCC 1.19062</strain>
    </source>
</reference>
<feature type="domain" description="Response regulatory" evidence="18">
    <location>
        <begin position="615"/>
        <end position="733"/>
    </location>
</feature>
<evidence type="ECO:0000256" key="1">
    <source>
        <dbReference type="ARBA" id="ARBA00000085"/>
    </source>
</evidence>